<dbReference type="InterPro" id="IPR028992">
    <property type="entry name" value="Hedgehog/Intein_dom"/>
</dbReference>
<feature type="compositionally biased region" description="Polar residues" evidence="1">
    <location>
        <begin position="1"/>
        <end position="13"/>
    </location>
</feature>
<feature type="compositionally biased region" description="Low complexity" evidence="1">
    <location>
        <begin position="14"/>
        <end position="33"/>
    </location>
</feature>
<evidence type="ECO:0000313" key="3">
    <source>
        <dbReference type="EMBL" id="SFK02476.1"/>
    </source>
</evidence>
<dbReference type="AlphaFoldDB" id="A0A1I3W7P7"/>
<sequence>MPTPYSGSRPHTVSNTASHSAASPAPRAANNAPLGYGKATAFARAERGIQADRNGTHPEQPAWTVRRVRPVERPSYALRRYDIQWLARNGDLHDKDISAPAIPIFESAFNAFARGALLPTPTGPVAVEDLLPGDLIETVDQGVQRVQWIGSMPLDTHGARSEAAKPERLYRITADTFGLGRPAPDLMLGAGARYLLRADALKAYLGVSEAMAPVPSLVDGVSVIEVTPISTVRSYHIALSRHSLIRVNGVELESYHPGTTLSGQLLSELRPRFMELFPYLESLPGFGPLCQPRLSPTDLLELSPR</sequence>
<organism evidence="3 4">
    <name type="scientific">Celeribacter neptunius</name>
    <dbReference type="NCBI Taxonomy" id="588602"/>
    <lineage>
        <taxon>Bacteria</taxon>
        <taxon>Pseudomonadati</taxon>
        <taxon>Pseudomonadota</taxon>
        <taxon>Alphaproteobacteria</taxon>
        <taxon>Rhodobacterales</taxon>
        <taxon>Roseobacteraceae</taxon>
        <taxon>Celeribacter</taxon>
    </lineage>
</organism>
<evidence type="ECO:0000259" key="2">
    <source>
        <dbReference type="Pfam" id="PF13403"/>
    </source>
</evidence>
<keyword evidence="4" id="KW-1185">Reference proteome</keyword>
<dbReference type="OrthoDB" id="6305173at2"/>
<dbReference type="Proteomes" id="UP000199630">
    <property type="component" value="Unassembled WGS sequence"/>
</dbReference>
<dbReference type="RefSeq" id="WP_090062077.1">
    <property type="nucleotide sequence ID" value="NZ_FORH01000008.1"/>
</dbReference>
<evidence type="ECO:0000256" key="1">
    <source>
        <dbReference type="SAM" id="MobiDB-lite"/>
    </source>
</evidence>
<dbReference type="STRING" id="588602.SAMN04487991_3574"/>
<proteinExistence type="predicted"/>
<protein>
    <submittedName>
        <fullName evidence="3">Hint domain-containing protein</fullName>
    </submittedName>
</protein>
<feature type="domain" description="Hedgehog/Intein (Hint)" evidence="2">
    <location>
        <begin position="111"/>
        <end position="258"/>
    </location>
</feature>
<dbReference type="Pfam" id="PF13403">
    <property type="entry name" value="Hint_2"/>
    <property type="match status" value="1"/>
</dbReference>
<name>A0A1I3W7P7_9RHOB</name>
<reference evidence="4" key="1">
    <citation type="submission" date="2016-10" db="EMBL/GenBank/DDBJ databases">
        <authorList>
            <person name="Varghese N."/>
            <person name="Submissions S."/>
        </authorList>
    </citation>
    <scope>NUCLEOTIDE SEQUENCE [LARGE SCALE GENOMIC DNA]</scope>
    <source>
        <strain evidence="4">DSM 26471</strain>
    </source>
</reference>
<evidence type="ECO:0000313" key="4">
    <source>
        <dbReference type="Proteomes" id="UP000199630"/>
    </source>
</evidence>
<feature type="region of interest" description="Disordered" evidence="1">
    <location>
        <begin position="1"/>
        <end position="33"/>
    </location>
</feature>
<gene>
    <name evidence="3" type="ORF">SAMN04487991_3574</name>
</gene>
<dbReference type="EMBL" id="FORH01000008">
    <property type="protein sequence ID" value="SFK02476.1"/>
    <property type="molecule type" value="Genomic_DNA"/>
</dbReference>
<accession>A0A1I3W7P7</accession>